<proteinExistence type="predicted"/>
<accession>A0ABN9T0D1</accession>
<evidence type="ECO:0000313" key="4">
    <source>
        <dbReference type="Proteomes" id="UP001189429"/>
    </source>
</evidence>
<organism evidence="3 4">
    <name type="scientific">Prorocentrum cordatum</name>
    <dbReference type="NCBI Taxonomy" id="2364126"/>
    <lineage>
        <taxon>Eukaryota</taxon>
        <taxon>Sar</taxon>
        <taxon>Alveolata</taxon>
        <taxon>Dinophyceae</taxon>
        <taxon>Prorocentrales</taxon>
        <taxon>Prorocentraceae</taxon>
        <taxon>Prorocentrum</taxon>
    </lineage>
</organism>
<feature type="region of interest" description="Disordered" evidence="1">
    <location>
        <begin position="1"/>
        <end position="67"/>
    </location>
</feature>
<feature type="transmembrane region" description="Helical" evidence="2">
    <location>
        <begin position="438"/>
        <end position="462"/>
    </location>
</feature>
<sequence>MGSSMGSPTTRALFSGSTRPQRRQPPTGSSETGPRSGPAACSAGTGRSTPCRTPPARSSRWIDPRTDSVTTLGDFGAAPGKWECGVLAASGAIYAVPASAGAVLKIGAGAAPPGGADATTLLGSFGEGGLKWRSCAAAASGIIYGIPFSAGAVLKINPFTDEVTVLGRMLRVDPTTGEESPFPTLEGGREKWLYAVPSRGTIVGVPYSAGSALVIEPLTDTVRVVGDLGNGAAKWASATISSSRAVYALPASAGSVLRIDAGARNASTLGSFLGSLRKWSAGVLGKDGSIYGIPCTAGDVLKVTPSSDAVTELGSLDDGGPGGWRLVVECRSFRCSGGFLLRRDAGSRVCHERPCEDACCLPAHTYECPPGYASRDQRDAVACMGASLAEADLDLCCALDLGHPSLLLPLAAFALSGLLCAIRQLIRCRAERLSFESAFKVSYFTLMFAWDVCDQIASWWFWQYTTVVGAGRAIQDASLASALLGTVVVGAAFLGGLCLPTEYLIEYRLPDFLYSLGAGCADVIMLIVVFLFEAEGYNAGSWIKVLNLVATIFDLVLKLLQAGWALWGERRPPGEEAWWQRSSSSAEQGADGGESPSASEGEAAAGVPGLGLGLGLGFGLGPASARSRAAAGAASGLRAEAPDELPSHSVLGPPPRWRKGAGASCATAASPGALCPTQ</sequence>
<reference evidence="3" key="1">
    <citation type="submission" date="2023-10" db="EMBL/GenBank/DDBJ databases">
        <authorList>
            <person name="Chen Y."/>
            <person name="Shah S."/>
            <person name="Dougan E. K."/>
            <person name="Thang M."/>
            <person name="Chan C."/>
        </authorList>
    </citation>
    <scope>NUCLEOTIDE SEQUENCE [LARGE SCALE GENOMIC DNA]</scope>
</reference>
<feature type="compositionally biased region" description="Low complexity" evidence="1">
    <location>
        <begin position="593"/>
        <end position="604"/>
    </location>
</feature>
<keyword evidence="2" id="KW-0812">Transmembrane</keyword>
<gene>
    <name evidence="3" type="ORF">PCOR1329_LOCUS34338</name>
</gene>
<feature type="transmembrane region" description="Helical" evidence="2">
    <location>
        <begin position="406"/>
        <end position="426"/>
    </location>
</feature>
<protein>
    <submittedName>
        <fullName evidence="3">Uncharacterized protein</fullName>
    </submittedName>
</protein>
<dbReference type="EMBL" id="CAUYUJ010014218">
    <property type="protein sequence ID" value="CAK0838384.1"/>
    <property type="molecule type" value="Genomic_DNA"/>
</dbReference>
<evidence type="ECO:0000313" key="3">
    <source>
        <dbReference type="EMBL" id="CAK0838384.1"/>
    </source>
</evidence>
<feature type="transmembrane region" description="Helical" evidence="2">
    <location>
        <begin position="512"/>
        <end position="532"/>
    </location>
</feature>
<dbReference type="Proteomes" id="UP001189429">
    <property type="component" value="Unassembled WGS sequence"/>
</dbReference>
<keyword evidence="4" id="KW-1185">Reference proteome</keyword>
<name>A0ABN9T0D1_9DINO</name>
<evidence type="ECO:0000256" key="2">
    <source>
        <dbReference type="SAM" id="Phobius"/>
    </source>
</evidence>
<evidence type="ECO:0000256" key="1">
    <source>
        <dbReference type="SAM" id="MobiDB-lite"/>
    </source>
</evidence>
<feature type="compositionally biased region" description="Polar residues" evidence="1">
    <location>
        <begin position="1"/>
        <end position="33"/>
    </location>
</feature>
<keyword evidence="2" id="KW-1133">Transmembrane helix</keyword>
<feature type="region of interest" description="Disordered" evidence="1">
    <location>
        <begin position="577"/>
        <end position="604"/>
    </location>
</feature>
<feature type="region of interest" description="Disordered" evidence="1">
    <location>
        <begin position="631"/>
        <end position="678"/>
    </location>
</feature>
<comment type="caution">
    <text evidence="3">The sequence shown here is derived from an EMBL/GenBank/DDBJ whole genome shotgun (WGS) entry which is preliminary data.</text>
</comment>
<keyword evidence="2" id="KW-0472">Membrane</keyword>
<feature type="transmembrane region" description="Helical" evidence="2">
    <location>
        <begin position="482"/>
        <end position="505"/>
    </location>
</feature>